<proteinExistence type="predicted"/>
<keyword evidence="1" id="KW-0175">Coiled coil</keyword>
<dbReference type="InterPro" id="IPR041079">
    <property type="entry name" value="Neuraminidase-like"/>
</dbReference>
<dbReference type="Pfam" id="PF20220">
    <property type="entry name" value="ABC_toxin_N"/>
    <property type="match status" value="1"/>
</dbReference>
<feature type="coiled-coil region" evidence="1">
    <location>
        <begin position="2503"/>
        <end position="2530"/>
    </location>
</feature>
<keyword evidence="6" id="KW-1185">Reference proteome</keyword>
<organism evidence="5 6">
    <name type="scientific">Polyangium sorediatum</name>
    <dbReference type="NCBI Taxonomy" id="889274"/>
    <lineage>
        <taxon>Bacteria</taxon>
        <taxon>Pseudomonadati</taxon>
        <taxon>Myxococcota</taxon>
        <taxon>Polyangia</taxon>
        <taxon>Polyangiales</taxon>
        <taxon>Polyangiaceae</taxon>
        <taxon>Polyangium</taxon>
    </lineage>
</organism>
<dbReference type="Pfam" id="PF18413">
    <property type="entry name" value="Neuraminidase"/>
    <property type="match status" value="1"/>
</dbReference>
<evidence type="ECO:0000256" key="1">
    <source>
        <dbReference type="SAM" id="Coils"/>
    </source>
</evidence>
<evidence type="ECO:0000259" key="3">
    <source>
        <dbReference type="Pfam" id="PF18413"/>
    </source>
</evidence>
<accession>A0ABT6P467</accession>
<evidence type="ECO:0000259" key="2">
    <source>
        <dbReference type="Pfam" id="PF18276"/>
    </source>
</evidence>
<dbReference type="Pfam" id="PF18276">
    <property type="entry name" value="TcA_TcB_BD"/>
    <property type="match status" value="1"/>
</dbReference>
<protein>
    <submittedName>
        <fullName evidence="5">Neuraminidase-like domain-containing protein</fullName>
    </submittedName>
</protein>
<dbReference type="Proteomes" id="UP001160301">
    <property type="component" value="Unassembled WGS sequence"/>
</dbReference>
<comment type="caution">
    <text evidence="5">The sequence shown here is derived from an EMBL/GenBank/DDBJ whole genome shotgun (WGS) entry which is preliminary data.</text>
</comment>
<evidence type="ECO:0000313" key="5">
    <source>
        <dbReference type="EMBL" id="MDI1435402.1"/>
    </source>
</evidence>
<reference evidence="5 6" key="1">
    <citation type="submission" date="2023-04" db="EMBL/GenBank/DDBJ databases">
        <title>The genome sequence of Polyangium sorediatum DSM14670.</title>
        <authorList>
            <person name="Zhang X."/>
        </authorList>
    </citation>
    <scope>NUCLEOTIDE SEQUENCE [LARGE SCALE GENOMIC DNA]</scope>
    <source>
        <strain evidence="5 6">DSM 14670</strain>
    </source>
</reference>
<feature type="domain" description="Tc toxin complex TcA C-terminal TcB-binding" evidence="2">
    <location>
        <begin position="2650"/>
        <end position="2938"/>
    </location>
</feature>
<feature type="coiled-coil region" evidence="1">
    <location>
        <begin position="2638"/>
        <end position="2679"/>
    </location>
</feature>
<gene>
    <name evidence="5" type="ORF">QHF89_38225</name>
</gene>
<dbReference type="InterPro" id="IPR046839">
    <property type="entry name" value="ABC_toxin_N"/>
</dbReference>
<dbReference type="EMBL" id="JARZHI010000058">
    <property type="protein sequence ID" value="MDI1435402.1"/>
    <property type="molecule type" value="Genomic_DNA"/>
</dbReference>
<sequence length="3116" mass="347361">MKATYSIKECGEIMNEEIELENATGSFYRLEGRIFDLANGHGVDGVYVEVWDQEGLCPDLVSTAKTDALGNFTITLDDDYLDTVLADRRPPLKFRLFKPDLFTPPPTVTWQLSPGIQYLRIGVGTTHTNELPSNLVVRGRLTDAEGSPLVEKEVFAYNETYNREAVAPTNPDTPLVLGSARTDSRGYYRISYAYNSTKLVGQLRANLVVKAPDADATSTRICHAPTTSIVDLVQKSVFRGRSEFHRVRGNIVSVMGTTALTAMTENHISIVACTTGEDRDLVSLLVKAAKIENEIDLEYSTDLDVGIVYALLRQDLPQTRRELLSQRRSTLRRALEQAMGKNIIPPQSTANVIAIMDNLVGRMAAFAAGPREGGGSSLAQIFNGVELTGLEVGFARAVIEHQGTAAQFWTYLSTRAGFGAPATIDKLKYVMQLGALTRYHAPLIESLAADLHDARALVTVDEDKWREMLDETTGTGQIGCPPDTPGADELQRRNNYAKILKRTVEAAFPTAAIAYRVIEEEEAGSDIRVFFESNSNFEFGTVRVSKYVAESGTMSGVSNVAATTERLKKMERIFHITPRYREMKPLLEADLHSAQRIHRIGKRRFVARFGSEMGIERAEAIFGRACWIASASTALLAKYGSSFHGPKIATLPDLVTLDGEQQNIADWTSLFGSLDGCACEHCRSVYGPAAYLVDLLEFLDRHDSEIETPESTEENRVYWSARDVLIGALPVDTDAPPARRPDIARLLLSCKNTDTTLPYIDLVNEVLEAVVANEPDGLDYLGTKDITSEGTPQELLAEPEVKYLAAHNAAYTQLAAAVHPFDLPFHLWDEEARVYLEHLGVPRHELVEAMKLPSGDVDDQVARERLRMSKREWEIVTKQPSGAPTAYACWGMPETDWVEELASVPLFLRQAGLSFDELRELLATKYVNPGASPTVELDPATGCDIDTKVLDGLDEALLGRIHRFLRLRKRLGFRITELDWTLTSLGVTDIDEAVVRHVADVVALRKELDLQLPVLLSFWGDIGTRSSEEWGKSLYEELFLNKALKVDPAFEAALGVPPPEGRPLLLNHATGILAGLRISAVELALLTIPEVAEKHIGVASPLAANAVLTVENLSRLHRIVALARGLRLRIPDLLVLLSISGLEALKVNSESPAVPATTRAFVELAAKVRRSRFSMAELHFLVRHAVPPGTQVGLSDAVVERLLKDIDAAVEKVVSETGVVSDPEGDSTRGRLEELLAGETRAERAAKAEALVSAILGDSALTRTEQRDLIGGHLAPFFGDDIEKAKDHLIGPATVEGVPEIEAVDERFGYVLAYLLNHQRRARVESVVKQKLATEMKLDAEMVEHLLTETLGSFAIEGASAIADFMPVMNAALEYVPPAIAAEGQRQNAVRLLHKAALVIQRLRLHASELASPYPTGATPGWLDLNTLLLRGEDADTDRQGRFAKLMRLVDLASFRDTLRNGREDLLAIFAKASNAGPAASFYDELSTRTGWPRDGVEYLMTETFDFELPDLRDEKGLLRLHRAFQLLDRLGASAAQGTLWADVDDATNVAIALDIKRVARAKHDDARWSEVARPLRDVLREKQRNALVGYLVAKRDYAGPNELFEDLLVDVEMSPCQLTSRIKQAIGSVQTFVQRAFLLLEKEKVELDEEAAREWQWLKSYRVWEANRKVFLYPENWIEPELRDDKTPFFKTLESRLLQGEINAETAESAYLEYLDSLHEVGRLDVAAMCHEREEDVDVLHVIARTAAPPHRYYHRKRIDSEYWTAWEKVDLDIPGDHLLATIWNRRLHLLWPVFEERADDTKKDDPSPRKHWRISLAWSELRDGAWGSIKTTANLGITVRPALDRKWISFMVESNSTALTVTCLVNWYGIKKSDYMRVYAVAGTFKIGPCSGALEAVTEARTFTQDDAWSDGPSRVGWAPENATSVFMGLKEIPDWEKTPITVYNEEEEEEQQVIPQAVMLPMHKSGSASADTWSIGAPVLGRTAGDRYWILQDKNREFVELGQQRSQESLFLNDFGRVFFMDLQRRTTTAWKDLAKVIPNGQAPIVGDAGSDLDEVVLEWANEPKLALEVDYEIERFYRFHAFYHPYTCEFTRLVAKGGVDGLLRWSEQESPIQLRSAPMAGSYSPQAHAGQPFPKATVDFSYGGAYSQYNWELFFHAPFLVATRLSKNTRFEEADRWFRYIFDPTGGAPGKGPERYWNVRPFRENVDLASIQAQLELLSTENQSVENPNAQLIAELFGLSSESGATQDMVAQIARWRETPFNPHMIARMRPLAYQKAVVMKYVENLLAWGDSLFQRDTLESINEATQLYILAAQILGERPRLVKEQAVPNSTYAALEPTIDAFSNALVEVEAIMPAPALNARCTRREPPPALRTLYFCVPQNDKMLALWDTVADRLFKIRHCMNIDGTVRQLPLFEPPIDPALLVKATAAGVDIGSLLSDVNVPLPLYRFSVLQPKALEFSSSVIGMGGALLATLEKRDGESLSLLRSRHELDVLTAVRETRKRQVDEAKEALEAIRRSRAVIDERLSFYSRIEYTIAEEEMQATLTGLANLETTNAGYAQTLASVLKLFPQISIGGPFPPDIKSEFGGVQLGGVLDAGAQFHSLLASIHHAGAAQSATAASYKRRWEEWKLQERIAQRELEQIDRQIVAAEIRLEIAKKELQNHELSVKNAEEVEDYLRTKYTNEELYDWMVSQVSAVYFQGYKLAYELAKRAERAFQFELAQPEASYVQFGYWDSLKKGLLAGEKLQHDLRRMEAAYLEQNRREYEITKHVSLAEINPQALLKLRETGKCVVELPESLFDQDWPGHYLRRIKSVSMTIPVVNGPYVSVNCKLTMLRSSVRMNSTLLPGDEGGYSRKSADDRWLDHYGAIQAIVTSSGQSDSGLFELVFRDERYLPFEGSGADSTWRIELDGKTNRFDPTAVHDVVLHVRYTARDGGESLKDGALDALGALDSSDAGPTGLRLFSAKTDFPDAWHVFLTGEGEPATHPLSLPFALRHFQPLVGNRQLEIKRVHLFAKRSDGTDGSLTVALDAAGDSLTGISLIAGEYGKLLVASIDEVEPETPPEPKAYLDAPVPILAETSTEFAPWTLTVSDATPSELEDLWIVCEYQKQ</sequence>
<feature type="domain" description="ABC toxin N-terminal" evidence="4">
    <location>
        <begin position="1578"/>
        <end position="1695"/>
    </location>
</feature>
<evidence type="ECO:0000259" key="4">
    <source>
        <dbReference type="Pfam" id="PF20220"/>
    </source>
</evidence>
<evidence type="ECO:0000313" key="6">
    <source>
        <dbReference type="Proteomes" id="UP001160301"/>
    </source>
</evidence>
<dbReference type="InterPro" id="IPR040840">
    <property type="entry name" value="TcA_TcB_BD"/>
</dbReference>
<name>A0ABT6P467_9BACT</name>
<feature type="domain" description="Neuraminidase-like" evidence="3">
    <location>
        <begin position="1725"/>
        <end position="1836"/>
    </location>
</feature>